<dbReference type="InterPro" id="IPR000863">
    <property type="entry name" value="Sulfotransferase_dom"/>
</dbReference>
<feature type="binding site" evidence="4">
    <location>
        <position position="305"/>
    </location>
    <ligand>
        <name>3'-phosphoadenylyl sulfate</name>
        <dbReference type="ChEBI" id="CHEBI:58339"/>
    </ligand>
</feature>
<dbReference type="OrthoDB" id="411451at2759"/>
<keyword evidence="1 5" id="KW-0808">Transferase</keyword>
<dbReference type="Gene3D" id="3.40.50.300">
    <property type="entry name" value="P-loop containing nucleotide triphosphate hydrolases"/>
    <property type="match status" value="1"/>
</dbReference>
<feature type="binding site" evidence="4">
    <location>
        <position position="297"/>
    </location>
    <ligand>
        <name>3'-phosphoadenylyl sulfate</name>
        <dbReference type="ChEBI" id="CHEBI:58339"/>
    </ligand>
</feature>
<protein>
    <recommendedName>
        <fullName evidence="5">Sulfotransferase</fullName>
        <ecNumber evidence="5">2.8.2.-</ecNumber>
    </recommendedName>
</protein>
<evidence type="ECO:0000256" key="3">
    <source>
        <dbReference type="PIRSR" id="PIRSR637359-1"/>
    </source>
</evidence>
<gene>
    <name evidence="7" type="ORF">PPROV_000104100</name>
</gene>
<feature type="domain" description="Sulfotransferase" evidence="6">
    <location>
        <begin position="139"/>
        <end position="437"/>
    </location>
</feature>
<accession>A0A830H5H5</accession>
<sequence>MMMLTTIPLERSPHAASPNDGLDDALDALDAALDAAVDDALNSSMTFAVQSVRFDDDEYHPSNLDMGFAHVVTRRGLSSNDNDDNYQQQVLATCTGEDVVRDCLDLTCGALDDENTQINKSDECSYFDDESLYPAVPTAFLIGVQKGGTTSLHASLLRHPQIVGACGANTVDVASSGYGVKSAQMNVWEVDGDATIMTGAEGDWPKEPGIPGKEMHFFDWDARWQRGRAFMLCHYPRIRSSSSLLSSSLAEQRMVGLDSTPDYLIKADVPERVASLLRSYRSSNNSTSQGRFLVVLRDPVDRFASWFAMAFEAGWLDDRIEPAYRSDVSKAASEYTLRQIEAWQACRQRHETELGGMARGSDHFWGNIMRLCSYDMVDDVNLGGLLGGFYAAQLRHWWRIFHPSQFRLIPLSMLASRPAIVANAVTDFLDLPPLRQSEAREHVDANTAQDSDRPPTAHLLNATAREALRSFYEPYQANLEVLVKEYEEMNIAPFGLL</sequence>
<dbReference type="EC" id="2.8.2.-" evidence="5"/>
<keyword evidence="8" id="KW-1185">Reference proteome</keyword>
<evidence type="ECO:0000256" key="2">
    <source>
        <dbReference type="ARBA" id="ARBA00023180"/>
    </source>
</evidence>
<dbReference type="InterPro" id="IPR027417">
    <property type="entry name" value="P-loop_NTPase"/>
</dbReference>
<dbReference type="GO" id="GO:0008146">
    <property type="term" value="F:sulfotransferase activity"/>
    <property type="evidence" value="ECO:0007669"/>
    <property type="project" value="InterPro"/>
</dbReference>
<evidence type="ECO:0000313" key="8">
    <source>
        <dbReference type="Proteomes" id="UP000660262"/>
    </source>
</evidence>
<evidence type="ECO:0000259" key="6">
    <source>
        <dbReference type="Pfam" id="PF00685"/>
    </source>
</evidence>
<comment type="caution">
    <text evidence="7">The sequence shown here is derived from an EMBL/GenBank/DDBJ whole genome shotgun (WGS) entry which is preliminary data.</text>
</comment>
<proteinExistence type="inferred from homology"/>
<reference evidence="7" key="1">
    <citation type="submission" date="2020-10" db="EMBL/GenBank/DDBJ databases">
        <title>Unveiling of a novel bifunctional photoreceptor, Dualchrome1, isolated from a cosmopolitan green alga.</title>
        <authorList>
            <person name="Suzuki S."/>
            <person name="Kawachi M."/>
        </authorList>
    </citation>
    <scope>NUCLEOTIDE SEQUENCE</scope>
    <source>
        <strain evidence="7">NIES 2893</strain>
    </source>
</reference>
<organism evidence="7 8">
    <name type="scientific">Pycnococcus provasolii</name>
    <dbReference type="NCBI Taxonomy" id="41880"/>
    <lineage>
        <taxon>Eukaryota</taxon>
        <taxon>Viridiplantae</taxon>
        <taxon>Chlorophyta</taxon>
        <taxon>Pseudoscourfieldiophyceae</taxon>
        <taxon>Pseudoscourfieldiales</taxon>
        <taxon>Pycnococcaceae</taxon>
        <taxon>Pycnococcus</taxon>
    </lineage>
</organism>
<dbReference type="InterPro" id="IPR037359">
    <property type="entry name" value="NST/OST"/>
</dbReference>
<evidence type="ECO:0000256" key="5">
    <source>
        <dbReference type="RuleBase" id="RU361155"/>
    </source>
</evidence>
<dbReference type="SUPFAM" id="SSF52540">
    <property type="entry name" value="P-loop containing nucleoside triphosphate hydrolases"/>
    <property type="match status" value="1"/>
</dbReference>
<dbReference type="AlphaFoldDB" id="A0A830H5H5"/>
<feature type="active site" description="For sulfotransferase activity" evidence="3">
    <location>
        <position position="146"/>
    </location>
</feature>
<name>A0A830H5H5_9CHLO</name>
<dbReference type="PANTHER" id="PTHR10605:SF56">
    <property type="entry name" value="BIFUNCTIONAL HEPARAN SULFATE N-DEACETYLASE_N-SULFOTRANSFERASE"/>
    <property type="match status" value="1"/>
</dbReference>
<keyword evidence="2" id="KW-0325">Glycoprotein</keyword>
<dbReference type="PANTHER" id="PTHR10605">
    <property type="entry name" value="HEPARAN SULFATE SULFOTRANSFERASE"/>
    <property type="match status" value="1"/>
</dbReference>
<comment type="similarity">
    <text evidence="5">Belongs to the sulfotransferase 1 family.</text>
</comment>
<evidence type="ECO:0000256" key="1">
    <source>
        <dbReference type="ARBA" id="ARBA00022679"/>
    </source>
</evidence>
<dbReference type="Pfam" id="PF00685">
    <property type="entry name" value="Sulfotransfer_1"/>
    <property type="match status" value="1"/>
</dbReference>
<evidence type="ECO:0000313" key="7">
    <source>
        <dbReference type="EMBL" id="GHP02284.1"/>
    </source>
</evidence>
<dbReference type="Proteomes" id="UP000660262">
    <property type="component" value="Unassembled WGS sequence"/>
</dbReference>
<dbReference type="EMBL" id="BNJQ01000003">
    <property type="protein sequence ID" value="GHP02284.1"/>
    <property type="molecule type" value="Genomic_DNA"/>
</dbReference>
<evidence type="ECO:0000256" key="4">
    <source>
        <dbReference type="PIRSR" id="PIRSR637359-2"/>
    </source>
</evidence>